<feature type="region of interest" description="Disordered" evidence="1">
    <location>
        <begin position="293"/>
        <end position="340"/>
    </location>
</feature>
<dbReference type="OrthoDB" id="9834558at2"/>
<sequence>MSHSELIAQFTTETGELDLRALDAIDALLRAGQESGWSRRTPQEHLHAVRLLGRISRRADASGTTCIADANATKAAKIERTYLSGIIQAETNETSRAASNAVLSAIDAARYPTFLAAYANGQLSRRHVTRAARTLNRCERFFDPEVFDELTASLLERAVTVDPDSFVKDCENLLRDVDEKSGKAQDELAKLKIEQSRADRGIVFLPRDRNHPEFGTDVRMHLTQADCDVLLPVLDRISQGIRYRRRAAKQPGLSTRERYAAALVEVAHRFTRPTSGSWYHRGEDLFTQFDDTLADANPASPDGYPPFDPDGLPPLDDEPNFPDDLTGRIAYQPSDERDGITPSRARALQKFIQAPRSATFPLCRSAYAPRNEDDDDAAITPTRRSRHTSLQRSREPQPTDQARPPPAPPATPLQDTCETIRRKPPQTA</sequence>
<dbReference type="AlphaFoldDB" id="A0A1H3ZHE2"/>
<evidence type="ECO:0000256" key="1">
    <source>
        <dbReference type="SAM" id="MobiDB-lite"/>
    </source>
</evidence>
<reference evidence="3" key="1">
    <citation type="submission" date="2016-10" db="EMBL/GenBank/DDBJ databases">
        <authorList>
            <person name="Varghese N."/>
            <person name="Submissions S."/>
        </authorList>
    </citation>
    <scope>NUCLEOTIDE SEQUENCE [LARGE SCALE GENOMIC DNA]</scope>
    <source>
        <strain evidence="3">KPR-1</strain>
    </source>
</reference>
<dbReference type="Proteomes" id="UP000199288">
    <property type="component" value="Unassembled WGS sequence"/>
</dbReference>
<dbReference type="RefSeq" id="WP_092563430.1">
    <property type="nucleotide sequence ID" value="NZ_FNQV01000006.1"/>
</dbReference>
<feature type="region of interest" description="Disordered" evidence="1">
    <location>
        <begin position="366"/>
        <end position="428"/>
    </location>
</feature>
<proteinExistence type="predicted"/>
<feature type="compositionally biased region" description="Pro residues" evidence="1">
    <location>
        <begin position="303"/>
        <end position="312"/>
    </location>
</feature>
<keyword evidence="3" id="KW-1185">Reference proteome</keyword>
<dbReference type="EMBL" id="FNQV01000006">
    <property type="protein sequence ID" value="SEA22694.1"/>
    <property type="molecule type" value="Genomic_DNA"/>
</dbReference>
<gene>
    <name evidence="2" type="ORF">SAMN02910418_01141</name>
</gene>
<accession>A0A1H3ZHE2</accession>
<protein>
    <submittedName>
        <fullName evidence="2">Uncharacterized protein</fullName>
    </submittedName>
</protein>
<evidence type="ECO:0000313" key="2">
    <source>
        <dbReference type="EMBL" id="SEA22694.1"/>
    </source>
</evidence>
<organism evidence="2 3">
    <name type="scientific">Bowdeniella nasicola</name>
    <dbReference type="NCBI Taxonomy" id="208480"/>
    <lineage>
        <taxon>Bacteria</taxon>
        <taxon>Bacillati</taxon>
        <taxon>Actinomycetota</taxon>
        <taxon>Actinomycetes</taxon>
        <taxon>Actinomycetales</taxon>
        <taxon>Actinomycetaceae</taxon>
        <taxon>Bowdeniella</taxon>
    </lineage>
</organism>
<name>A0A1H3ZHE2_9ACTO</name>
<evidence type="ECO:0000313" key="3">
    <source>
        <dbReference type="Proteomes" id="UP000199288"/>
    </source>
</evidence>